<comment type="caution">
    <text evidence="1">The sequence shown here is derived from an EMBL/GenBank/DDBJ whole genome shotgun (WGS) entry which is preliminary data.</text>
</comment>
<sequence length="451" mass="49472">MSNDSNMTDMNKLQEIQLTSDAKGHFLNQRQAFSPDDKSLVFDNRNDETKIGENASVQLVDVKTKEIKTIYNLGNQTVFGPGVGAVSFHPLKNEVVFIHALMNASKENPYGFTRRFAMQLDLDNANTEEPMEARDVSPPFTKGALRGGSHAYSYSADGQCISFTYNDEILAIESQVNPAVHDLRTVGAFLKGEQVLIDGKNDEENFDGNSFAILLAEVTAMPEPGSDQISKAYEEGWVGNNGYLKTDGTRQKVALAYLADVISDSGEKVTEVFISDVPDDLPSLMNSVTSGDRSKLPAIPEGVVQRRLTFTTANKFPGVQGPRQWMRSSPDGASLYFYQKDQEGIVQIYAVSPNGGEIRAITQNSFSADITFDLSADGKYLVYGSKEAIYVTSVLDGETRLVLPAPSNSSTSLSNINWSNSGYTIAYNRKVSLDGEAFYQIFVLTLNNLLN</sequence>
<dbReference type="PANTHER" id="PTHR36842">
    <property type="entry name" value="PROTEIN TOLB HOMOLOG"/>
    <property type="match status" value="1"/>
</dbReference>
<dbReference type="Proteomes" id="UP000248882">
    <property type="component" value="Unassembled WGS sequence"/>
</dbReference>
<accession>A0A2W7QQL3</accession>
<dbReference type="OrthoDB" id="626010at2"/>
<dbReference type="PANTHER" id="PTHR36842:SF1">
    <property type="entry name" value="PROTEIN TOLB"/>
    <property type="match status" value="1"/>
</dbReference>
<dbReference type="SUPFAM" id="SSF82171">
    <property type="entry name" value="DPP6 N-terminal domain-like"/>
    <property type="match status" value="1"/>
</dbReference>
<gene>
    <name evidence="1" type="ORF">LV85_03731</name>
</gene>
<dbReference type="InterPro" id="IPR022223">
    <property type="entry name" value="DUF3748"/>
</dbReference>
<evidence type="ECO:0000313" key="1">
    <source>
        <dbReference type="EMBL" id="PZX48320.1"/>
    </source>
</evidence>
<name>A0A2W7QQL3_9BACT</name>
<organism evidence="1 2">
    <name type="scientific">Algoriphagus chordae</name>
    <dbReference type="NCBI Taxonomy" id="237019"/>
    <lineage>
        <taxon>Bacteria</taxon>
        <taxon>Pseudomonadati</taxon>
        <taxon>Bacteroidota</taxon>
        <taxon>Cytophagia</taxon>
        <taxon>Cytophagales</taxon>
        <taxon>Cyclobacteriaceae</taxon>
        <taxon>Algoriphagus</taxon>
    </lineage>
</organism>
<dbReference type="AlphaFoldDB" id="A0A2W7QQL3"/>
<dbReference type="InterPro" id="IPR011042">
    <property type="entry name" value="6-blade_b-propeller_TolB-like"/>
</dbReference>
<protein>
    <submittedName>
        <fullName evidence="1">Uncharacterized protein DUF3748</fullName>
    </submittedName>
</protein>
<dbReference type="Pfam" id="PF12566">
    <property type="entry name" value="DUF3748"/>
    <property type="match status" value="1"/>
</dbReference>
<proteinExistence type="predicted"/>
<reference evidence="1 2" key="1">
    <citation type="submission" date="2018-06" db="EMBL/GenBank/DDBJ databases">
        <title>Genomic Encyclopedia of Archaeal and Bacterial Type Strains, Phase II (KMG-II): from individual species to whole genera.</title>
        <authorList>
            <person name="Goeker M."/>
        </authorList>
    </citation>
    <scope>NUCLEOTIDE SEQUENCE [LARGE SCALE GENOMIC DNA]</scope>
    <source>
        <strain evidence="1 2">DSM 19830</strain>
    </source>
</reference>
<dbReference type="Gene3D" id="2.120.10.30">
    <property type="entry name" value="TolB, C-terminal domain"/>
    <property type="match status" value="1"/>
</dbReference>
<keyword evidence="2" id="KW-1185">Reference proteome</keyword>
<evidence type="ECO:0000313" key="2">
    <source>
        <dbReference type="Proteomes" id="UP000248882"/>
    </source>
</evidence>
<dbReference type="EMBL" id="QKZT01000021">
    <property type="protein sequence ID" value="PZX48320.1"/>
    <property type="molecule type" value="Genomic_DNA"/>
</dbReference>